<comment type="caution">
    <text evidence="17">The sequence shown here is derived from an EMBL/GenBank/DDBJ whole genome shotgun (WGS) entry which is preliminary data.</text>
</comment>
<protein>
    <recommendedName>
        <fullName evidence="5">Phosphoserine phosphatase</fullName>
        <ecNumber evidence="4">3.1.3.3</ecNumber>
    </recommendedName>
    <alternativeName>
        <fullName evidence="11">O-phosphoserine phosphohydrolase</fullName>
    </alternativeName>
</protein>
<keyword evidence="10" id="KW-0718">Serine biosynthesis</keyword>
<dbReference type="AlphaFoldDB" id="A0A194AHM3"/>
<evidence type="ECO:0000256" key="12">
    <source>
        <dbReference type="ARBA" id="ARBA00048138"/>
    </source>
</evidence>
<comment type="catalytic activity">
    <reaction evidence="12">
        <text>O-phospho-L-serine + H2O = L-serine + phosphate</text>
        <dbReference type="Rhea" id="RHEA:21208"/>
        <dbReference type="ChEBI" id="CHEBI:15377"/>
        <dbReference type="ChEBI" id="CHEBI:33384"/>
        <dbReference type="ChEBI" id="CHEBI:43474"/>
        <dbReference type="ChEBI" id="CHEBI:57524"/>
        <dbReference type="EC" id="3.1.3.3"/>
    </reaction>
</comment>
<evidence type="ECO:0000256" key="10">
    <source>
        <dbReference type="ARBA" id="ARBA00023299"/>
    </source>
</evidence>
<feature type="active site" description="Nucleophile" evidence="14">
    <location>
        <position position="196"/>
    </location>
</feature>
<evidence type="ECO:0000313" key="18">
    <source>
        <dbReference type="Proteomes" id="UP000095200"/>
    </source>
</evidence>
<dbReference type="EMBL" id="BDFE01000015">
    <property type="protein sequence ID" value="GAU08715.1"/>
    <property type="molecule type" value="Genomic_DNA"/>
</dbReference>
<dbReference type="InterPro" id="IPR045865">
    <property type="entry name" value="ACT-like_dom_sf"/>
</dbReference>
<accession>A0A194AHM3</accession>
<evidence type="ECO:0000256" key="1">
    <source>
        <dbReference type="ARBA" id="ARBA00001946"/>
    </source>
</evidence>
<dbReference type="GO" id="GO:0036424">
    <property type="term" value="F:L-phosphoserine phosphatase activity"/>
    <property type="evidence" value="ECO:0007669"/>
    <property type="project" value="InterPro"/>
</dbReference>
<feature type="domain" description="ACT" evidence="16">
    <location>
        <begin position="6"/>
        <end position="83"/>
    </location>
</feature>
<dbReference type="SFLD" id="SFLDG01137">
    <property type="entry name" value="C1.6.1:_Phosphoserine_Phosphat"/>
    <property type="match status" value="1"/>
</dbReference>
<keyword evidence="18" id="KW-1185">Reference proteome</keyword>
<feature type="domain" description="Rhodanese" evidence="15">
    <location>
        <begin position="266"/>
        <end position="296"/>
    </location>
</feature>
<dbReference type="UniPathway" id="UPA00135">
    <property type="reaction ID" value="UER00198"/>
</dbReference>
<dbReference type="CDD" id="cd04871">
    <property type="entry name" value="ACT_PSP_2"/>
    <property type="match status" value="1"/>
</dbReference>
<evidence type="ECO:0000256" key="9">
    <source>
        <dbReference type="ARBA" id="ARBA00022842"/>
    </source>
</evidence>
<dbReference type="CDD" id="cd04870">
    <property type="entry name" value="ACT_PSP_1"/>
    <property type="match status" value="1"/>
</dbReference>
<keyword evidence="8" id="KW-0378">Hydrolase</keyword>
<dbReference type="InterPro" id="IPR002912">
    <property type="entry name" value="ACT_dom"/>
</dbReference>
<keyword evidence="6" id="KW-0028">Amino-acid biosynthesis</keyword>
<feature type="active site" description="Proton donor" evidence="14">
    <location>
        <position position="198"/>
    </location>
</feature>
<dbReference type="GO" id="GO:0000287">
    <property type="term" value="F:magnesium ion binding"/>
    <property type="evidence" value="ECO:0007669"/>
    <property type="project" value="TreeGrafter"/>
</dbReference>
<dbReference type="PROSITE" id="PS51671">
    <property type="entry name" value="ACT"/>
    <property type="match status" value="1"/>
</dbReference>
<reference evidence="18" key="1">
    <citation type="submission" date="2016-06" db="EMBL/GenBank/DDBJ databases">
        <title>Draft genome sequence of Desulfoplanes formicivorans strain Pf12B.</title>
        <authorList>
            <person name="Watanabe M."/>
            <person name="Kojima H."/>
            <person name="Fukui M."/>
        </authorList>
    </citation>
    <scope>NUCLEOTIDE SEQUENCE [LARGE SCALE GENOMIC DNA]</scope>
    <source>
        <strain evidence="18">Pf12B</strain>
    </source>
</reference>
<comment type="catalytic activity">
    <reaction evidence="13">
        <text>O-phospho-D-serine + H2O = D-serine + phosphate</text>
        <dbReference type="Rhea" id="RHEA:24873"/>
        <dbReference type="ChEBI" id="CHEBI:15377"/>
        <dbReference type="ChEBI" id="CHEBI:35247"/>
        <dbReference type="ChEBI" id="CHEBI:43474"/>
        <dbReference type="ChEBI" id="CHEBI:58680"/>
        <dbReference type="EC" id="3.1.3.3"/>
    </reaction>
</comment>
<sequence>MREIILISITGQDQPGLTQALSTVLARYKVNILDISQSVIHKSLSLGLMIEVPKESESSPILKDLLYAAHNLGVSLTFTPIGPEQYETWVQAQGKKRYILTLLGRVITAEALAAVATIVYDNALNIDGMTRLTGRTSFADPDDHPRACIELSLRGTPRDLSAMHAHFLDISRTMGVDIALQEDNIFRRNRRLIAFDMDSTLIQVEVIDELAKAAGVGDQVVAITESAMRGEIDFKESLTRRVALLKGLDATVLEDIATRLPLTEGADRLISTLKQLGYKVAILSGGFTYFGKHLQKRLGVDYVFANDLEIREGRLTGNICGDIVDGPGKARLLREIAHKERLDLNQVIAVGDGANDLPMLDLAGLGIAFHAKPVVRKGAGQAISNLGLDAVLYFMGIRDRETVLTLHTPKG</sequence>
<evidence type="ECO:0000259" key="15">
    <source>
        <dbReference type="PROSITE" id="PS50206"/>
    </source>
</evidence>
<dbReference type="Gene3D" id="3.40.50.1000">
    <property type="entry name" value="HAD superfamily/HAD-like"/>
    <property type="match status" value="1"/>
</dbReference>
<evidence type="ECO:0000256" key="3">
    <source>
        <dbReference type="ARBA" id="ARBA00009184"/>
    </source>
</evidence>
<dbReference type="GO" id="GO:0005737">
    <property type="term" value="C:cytoplasm"/>
    <property type="evidence" value="ECO:0007669"/>
    <property type="project" value="TreeGrafter"/>
</dbReference>
<comment type="cofactor">
    <cofactor evidence="1">
        <name>Mg(2+)</name>
        <dbReference type="ChEBI" id="CHEBI:18420"/>
    </cofactor>
</comment>
<dbReference type="PANTHER" id="PTHR43344:SF2">
    <property type="entry name" value="PHOSPHOSERINE PHOSPHATASE"/>
    <property type="match status" value="1"/>
</dbReference>
<evidence type="ECO:0000256" key="4">
    <source>
        <dbReference type="ARBA" id="ARBA00012640"/>
    </source>
</evidence>
<comment type="pathway">
    <text evidence="2">Amino-acid biosynthesis; L-serine biosynthesis; L-serine from 3-phospho-D-glycerate: step 3/3.</text>
</comment>
<evidence type="ECO:0000256" key="6">
    <source>
        <dbReference type="ARBA" id="ARBA00022605"/>
    </source>
</evidence>
<dbReference type="InterPro" id="IPR004469">
    <property type="entry name" value="PSP"/>
</dbReference>
<keyword evidence="9" id="KW-0460">Magnesium</keyword>
<dbReference type="Pfam" id="PF12710">
    <property type="entry name" value="HAD"/>
    <property type="match status" value="1"/>
</dbReference>
<organism evidence="17 18">
    <name type="scientific">Desulfoplanes formicivorans</name>
    <dbReference type="NCBI Taxonomy" id="1592317"/>
    <lineage>
        <taxon>Bacteria</taxon>
        <taxon>Pseudomonadati</taxon>
        <taxon>Thermodesulfobacteriota</taxon>
        <taxon>Desulfovibrionia</taxon>
        <taxon>Desulfovibrionales</taxon>
        <taxon>Desulfoplanaceae</taxon>
        <taxon>Desulfoplanes</taxon>
    </lineage>
</organism>
<dbReference type="PROSITE" id="PS50206">
    <property type="entry name" value="RHODANESE_3"/>
    <property type="match status" value="1"/>
</dbReference>
<evidence type="ECO:0000256" key="7">
    <source>
        <dbReference type="ARBA" id="ARBA00022723"/>
    </source>
</evidence>
<dbReference type="InterPro" id="IPR050582">
    <property type="entry name" value="HAD-like_SerB"/>
</dbReference>
<dbReference type="InterPro" id="IPR023214">
    <property type="entry name" value="HAD_sf"/>
</dbReference>
<evidence type="ECO:0000256" key="13">
    <source>
        <dbReference type="ARBA" id="ARBA00048523"/>
    </source>
</evidence>
<dbReference type="RefSeq" id="WP_069858456.1">
    <property type="nucleotide sequence ID" value="NZ_BDFE01000015.1"/>
</dbReference>
<dbReference type="PANTHER" id="PTHR43344">
    <property type="entry name" value="PHOSPHOSERINE PHOSPHATASE"/>
    <property type="match status" value="1"/>
</dbReference>
<dbReference type="SFLD" id="SFLDF00029">
    <property type="entry name" value="phosphoserine_phosphatase"/>
    <property type="match status" value="1"/>
</dbReference>
<comment type="similarity">
    <text evidence="3">Belongs to the HAD-like hydrolase superfamily. SerB family.</text>
</comment>
<proteinExistence type="inferred from homology"/>
<dbReference type="NCBIfam" id="TIGR01488">
    <property type="entry name" value="HAD-SF-IB"/>
    <property type="match status" value="1"/>
</dbReference>
<dbReference type="InterPro" id="IPR036412">
    <property type="entry name" value="HAD-like_sf"/>
</dbReference>
<dbReference type="SFLD" id="SFLDS00003">
    <property type="entry name" value="Haloacid_Dehalogenase"/>
    <property type="match status" value="1"/>
</dbReference>
<evidence type="ECO:0000313" key="17">
    <source>
        <dbReference type="EMBL" id="GAU08715.1"/>
    </source>
</evidence>
<dbReference type="STRING" id="1592317.DPF_1431"/>
<evidence type="ECO:0000256" key="2">
    <source>
        <dbReference type="ARBA" id="ARBA00005135"/>
    </source>
</evidence>
<dbReference type="InterPro" id="IPR001763">
    <property type="entry name" value="Rhodanese-like_dom"/>
</dbReference>
<keyword evidence="7" id="KW-0479">Metal-binding</keyword>
<evidence type="ECO:0000256" key="14">
    <source>
        <dbReference type="PIRSR" id="PIRSR604469-1"/>
    </source>
</evidence>
<gene>
    <name evidence="17" type="ORF">DPF_1431</name>
</gene>
<evidence type="ECO:0000259" key="16">
    <source>
        <dbReference type="PROSITE" id="PS51671"/>
    </source>
</evidence>
<dbReference type="SUPFAM" id="SSF55021">
    <property type="entry name" value="ACT-like"/>
    <property type="match status" value="1"/>
</dbReference>
<dbReference type="CDD" id="cd07500">
    <property type="entry name" value="HAD_PSP"/>
    <property type="match status" value="1"/>
</dbReference>
<dbReference type="GO" id="GO:0006564">
    <property type="term" value="P:L-serine biosynthetic process"/>
    <property type="evidence" value="ECO:0007669"/>
    <property type="project" value="UniProtKB-KW"/>
</dbReference>
<name>A0A194AHM3_9BACT</name>
<dbReference type="EC" id="3.1.3.3" evidence="4"/>
<dbReference type="Proteomes" id="UP000095200">
    <property type="component" value="Unassembled WGS sequence"/>
</dbReference>
<dbReference type="Gene3D" id="3.30.70.260">
    <property type="match status" value="2"/>
</dbReference>
<dbReference type="SFLD" id="SFLDG01136">
    <property type="entry name" value="C1.6:_Phosphoserine_Phosphatas"/>
    <property type="match status" value="1"/>
</dbReference>
<evidence type="ECO:0000256" key="5">
    <source>
        <dbReference type="ARBA" id="ARBA00015196"/>
    </source>
</evidence>
<dbReference type="Pfam" id="PF13740">
    <property type="entry name" value="ACT_6"/>
    <property type="match status" value="1"/>
</dbReference>
<evidence type="ECO:0000256" key="11">
    <source>
        <dbReference type="ARBA" id="ARBA00031693"/>
    </source>
</evidence>
<evidence type="ECO:0000256" key="8">
    <source>
        <dbReference type="ARBA" id="ARBA00022801"/>
    </source>
</evidence>
<dbReference type="SUPFAM" id="SSF56784">
    <property type="entry name" value="HAD-like"/>
    <property type="match status" value="1"/>
</dbReference>
<dbReference type="OrthoDB" id="9792539at2"/>
<dbReference type="NCBIfam" id="TIGR00338">
    <property type="entry name" value="serB"/>
    <property type="match status" value="1"/>
</dbReference>